<dbReference type="GO" id="GO:0005506">
    <property type="term" value="F:iron ion binding"/>
    <property type="evidence" value="ECO:0007669"/>
    <property type="project" value="InterPro"/>
</dbReference>
<accession>A0A853FVK2</accession>
<keyword evidence="6" id="KW-0411">Iron-sulfur</keyword>
<dbReference type="GO" id="GO:0016491">
    <property type="term" value="F:oxidoreductase activity"/>
    <property type="evidence" value="ECO:0007669"/>
    <property type="project" value="UniProtKB-KW"/>
</dbReference>
<keyword evidence="4" id="KW-0560">Oxidoreductase</keyword>
<evidence type="ECO:0000256" key="5">
    <source>
        <dbReference type="ARBA" id="ARBA00023004"/>
    </source>
</evidence>
<evidence type="ECO:0000259" key="7">
    <source>
        <dbReference type="PROSITE" id="PS51296"/>
    </source>
</evidence>
<proteinExistence type="inferred from homology"/>
<organism evidence="8 9">
    <name type="scientific">Parapusillimonas granuli</name>
    <dbReference type="NCBI Taxonomy" id="380911"/>
    <lineage>
        <taxon>Bacteria</taxon>
        <taxon>Pseudomonadati</taxon>
        <taxon>Pseudomonadota</taxon>
        <taxon>Betaproteobacteria</taxon>
        <taxon>Burkholderiales</taxon>
        <taxon>Alcaligenaceae</taxon>
        <taxon>Parapusillimonas</taxon>
    </lineage>
</organism>
<dbReference type="SUPFAM" id="SSF50022">
    <property type="entry name" value="ISP domain"/>
    <property type="match status" value="1"/>
</dbReference>
<protein>
    <submittedName>
        <fullName evidence="8">Rieske 2Fe-2S domain-containing protein</fullName>
    </submittedName>
</protein>
<keyword evidence="5" id="KW-0408">Iron</keyword>
<dbReference type="PANTHER" id="PTHR43756">
    <property type="entry name" value="CHOLINE MONOOXYGENASE, CHLOROPLASTIC"/>
    <property type="match status" value="1"/>
</dbReference>
<reference evidence="8 9" key="1">
    <citation type="submission" date="2020-07" db="EMBL/GenBank/DDBJ databases">
        <title>Taxonomic revisions and descriptions of new bacterial species based on genomic comparisons in the high-G+C-content subgroup of the family Alcaligenaceae.</title>
        <authorList>
            <person name="Szabo A."/>
            <person name="Felfoldi T."/>
        </authorList>
    </citation>
    <scope>NUCLEOTIDE SEQUENCE [LARGE SCALE GENOMIC DNA]</scope>
    <source>
        <strain evidence="8 9">LMG 24012</strain>
    </source>
</reference>
<keyword evidence="3" id="KW-0479">Metal-binding</keyword>
<feature type="domain" description="Rieske" evidence="7">
    <location>
        <begin position="40"/>
        <end position="138"/>
    </location>
</feature>
<evidence type="ECO:0000256" key="1">
    <source>
        <dbReference type="ARBA" id="ARBA00008751"/>
    </source>
</evidence>
<comment type="similarity">
    <text evidence="1">Belongs to the bacterial ring-hydroxylating dioxygenase alpha subunit family.</text>
</comment>
<dbReference type="InterPro" id="IPR015879">
    <property type="entry name" value="Ring_hydroxy_dOase_asu_C_dom"/>
</dbReference>
<dbReference type="InterPro" id="IPR001663">
    <property type="entry name" value="Rng_hydr_dOase-A"/>
</dbReference>
<dbReference type="GO" id="GO:0051537">
    <property type="term" value="F:2 iron, 2 sulfur cluster binding"/>
    <property type="evidence" value="ECO:0007669"/>
    <property type="project" value="UniProtKB-KW"/>
</dbReference>
<dbReference type="PRINTS" id="PR00090">
    <property type="entry name" value="RNGDIOXGNASE"/>
</dbReference>
<evidence type="ECO:0000256" key="2">
    <source>
        <dbReference type="ARBA" id="ARBA00022714"/>
    </source>
</evidence>
<evidence type="ECO:0000256" key="6">
    <source>
        <dbReference type="ARBA" id="ARBA00023014"/>
    </source>
</evidence>
<dbReference type="Pfam" id="PF00848">
    <property type="entry name" value="Ring_hydroxyl_A"/>
    <property type="match status" value="1"/>
</dbReference>
<dbReference type="Pfam" id="PF00355">
    <property type="entry name" value="Rieske"/>
    <property type="match status" value="1"/>
</dbReference>
<dbReference type="InterPro" id="IPR017941">
    <property type="entry name" value="Rieske_2Fe-2S"/>
</dbReference>
<dbReference type="Gene3D" id="2.102.10.10">
    <property type="entry name" value="Rieske [2Fe-2S] iron-sulphur domain"/>
    <property type="match status" value="1"/>
</dbReference>
<gene>
    <name evidence="8" type="ORF">H0A72_11805</name>
</gene>
<evidence type="ECO:0000313" key="9">
    <source>
        <dbReference type="Proteomes" id="UP000559809"/>
    </source>
</evidence>
<dbReference type="RefSeq" id="WP_180155465.1">
    <property type="nucleotide sequence ID" value="NZ_JACCEM010000005.1"/>
</dbReference>
<dbReference type="EMBL" id="JACCEM010000005">
    <property type="protein sequence ID" value="NYT49995.1"/>
    <property type="molecule type" value="Genomic_DNA"/>
</dbReference>
<evidence type="ECO:0000256" key="4">
    <source>
        <dbReference type="ARBA" id="ARBA00023002"/>
    </source>
</evidence>
<name>A0A853FVK2_9BURK</name>
<evidence type="ECO:0000313" key="8">
    <source>
        <dbReference type="EMBL" id="NYT49995.1"/>
    </source>
</evidence>
<dbReference type="Gene3D" id="3.90.380.10">
    <property type="entry name" value="Naphthalene 1,2-dioxygenase Alpha Subunit, Chain A, domain 1"/>
    <property type="match status" value="1"/>
</dbReference>
<dbReference type="PROSITE" id="PS51296">
    <property type="entry name" value="RIESKE"/>
    <property type="match status" value="1"/>
</dbReference>
<sequence length="441" mass="49217">MKQHALIVEKSADEFLVHRDIYRDPEVFDWEMKYIFEGTWNLLGLESQIPKAFDYFTTHIGRTPVIVTRDAKGAAHCVVNSCRHKGALVCHTQQGNSRNFVCQYHGWAYDASGKNILIKDKKEGGYPPCFDNASHDLAPVPRFASYRGVLFGSLNPDVPELETYLGDLKTMIDLIVDQSPQGIECVAGTGAFTFQGNWKLQLENGVDPYHFSSTHPSYIQVLKKRAESKSVYSNFKSSELVRGTFAFGNGHNAMWGPAPSDAATPLGHSRAELEDRVGSVRAKWMAYVRNITAFPNAQFAENASLQLRIWRPLAPDLTEMRTFCLAPVGEPAEARRLRIRQYEEFFNPTGLATPDDITNYEDCQRGMQAAGIAWQQGHSRGTAFQRAAAPAEALELGVHPISSVVGGFNLGDETVMHETYRYWRTLIEQGLMNDAAQGSES</sequence>
<dbReference type="SUPFAM" id="SSF55961">
    <property type="entry name" value="Bet v1-like"/>
    <property type="match status" value="1"/>
</dbReference>
<keyword evidence="9" id="KW-1185">Reference proteome</keyword>
<dbReference type="AlphaFoldDB" id="A0A853FVK2"/>
<dbReference type="Proteomes" id="UP000559809">
    <property type="component" value="Unassembled WGS sequence"/>
</dbReference>
<keyword evidence="2" id="KW-0001">2Fe-2S</keyword>
<comment type="caution">
    <text evidence="8">The sequence shown here is derived from an EMBL/GenBank/DDBJ whole genome shotgun (WGS) entry which is preliminary data.</text>
</comment>
<dbReference type="PANTHER" id="PTHR43756:SF1">
    <property type="entry name" value="3-PHENYLPROPIONATE_CINNAMIC ACID DIOXYGENASE SUBUNIT ALPHA"/>
    <property type="match status" value="1"/>
</dbReference>
<dbReference type="InterPro" id="IPR036922">
    <property type="entry name" value="Rieske_2Fe-2S_sf"/>
</dbReference>
<evidence type="ECO:0000256" key="3">
    <source>
        <dbReference type="ARBA" id="ARBA00022723"/>
    </source>
</evidence>